<reference evidence="9 10" key="1">
    <citation type="submission" date="2019-06" db="EMBL/GenBank/DDBJ databases">
        <title>A novel bacterium of genus Amaricoccus, isolated from marine sediment.</title>
        <authorList>
            <person name="Huang H."/>
            <person name="Mo K."/>
            <person name="Hu Y."/>
        </authorList>
    </citation>
    <scope>NUCLEOTIDE SEQUENCE [LARGE SCALE GENOMIC DNA]</scope>
    <source>
        <strain evidence="9 10">HB172011</strain>
    </source>
</reference>
<keyword evidence="3" id="KW-0815">Transposition</keyword>
<dbReference type="EMBL" id="VFRP01000049">
    <property type="protein sequence ID" value="TPE46485.1"/>
    <property type="molecule type" value="Genomic_DNA"/>
</dbReference>
<feature type="domain" description="Transposase IS4-like" evidence="7">
    <location>
        <begin position="248"/>
        <end position="384"/>
    </location>
</feature>
<evidence type="ECO:0000256" key="2">
    <source>
        <dbReference type="ARBA" id="ARBA00010075"/>
    </source>
</evidence>
<keyword evidence="5" id="KW-0233">DNA recombination</keyword>
<dbReference type="AlphaFoldDB" id="A0A501WDD1"/>
<name>A0A501WDD1_9RHOB</name>
<dbReference type="Pfam" id="PF05598">
    <property type="entry name" value="DUF772"/>
    <property type="match status" value="1"/>
</dbReference>
<dbReference type="InterPro" id="IPR008490">
    <property type="entry name" value="Transposase_InsH_N"/>
</dbReference>
<comment type="similarity">
    <text evidence="2">Belongs to the transposase 11 family.</text>
</comment>
<dbReference type="GO" id="GO:0006313">
    <property type="term" value="P:DNA transposition"/>
    <property type="evidence" value="ECO:0007669"/>
    <property type="project" value="InterPro"/>
</dbReference>
<evidence type="ECO:0000256" key="1">
    <source>
        <dbReference type="ARBA" id="ARBA00003544"/>
    </source>
</evidence>
<dbReference type="Pfam" id="PF01609">
    <property type="entry name" value="DDE_Tnp_1"/>
    <property type="match status" value="1"/>
</dbReference>
<dbReference type="GO" id="GO:0003677">
    <property type="term" value="F:DNA binding"/>
    <property type="evidence" value="ECO:0007669"/>
    <property type="project" value="UniProtKB-KW"/>
</dbReference>
<dbReference type="GO" id="GO:0004803">
    <property type="term" value="F:transposase activity"/>
    <property type="evidence" value="ECO:0007669"/>
    <property type="project" value="InterPro"/>
</dbReference>
<evidence type="ECO:0000313" key="9">
    <source>
        <dbReference type="EMBL" id="TPE46485.1"/>
    </source>
</evidence>
<dbReference type="NCBIfam" id="NF033581">
    <property type="entry name" value="transpos_IS5_4"/>
    <property type="match status" value="1"/>
</dbReference>
<evidence type="ECO:0000256" key="5">
    <source>
        <dbReference type="ARBA" id="ARBA00023172"/>
    </source>
</evidence>
<keyword evidence="4" id="KW-0238">DNA-binding</keyword>
<sequence>MRGTDETSGSLFSYVDLEDRIPTKHPLRKIRQVVNEALTSLDTDFEGLYVNFGRPSIAPERLIRASLLQILFSIRSERQLMEQMDYNLLFRWFVGLGIDDAVWEPTVFTKNRDRLMSTEMSRKIMAAILAHREVAPLLSDDHFSVDGTLVKAWASMKSFRPKVAPPEADGPDDGPGDEDPGAPPPPNPAPDAATEAENDPMPCATHQNRNAEVDFRGVRRSNATHASITDPEARLYKKSPGTGAMLCFIGHALMENRSGLIVQGELTRADGHAERQAALDMIHRHSPGSTRRLTLGADKGYDAAEFVRYLRGACVTPHVAQKARHSAIDRRTTRHDGYALSLKHRKRIEEAFGWAKTVGGMAQTMYRGLDRERSRFILTMAANNLARLPRLLAA</sequence>
<evidence type="ECO:0000256" key="4">
    <source>
        <dbReference type="ARBA" id="ARBA00023125"/>
    </source>
</evidence>
<comment type="caution">
    <text evidence="9">The sequence shown here is derived from an EMBL/GenBank/DDBJ whole genome shotgun (WGS) entry which is preliminary data.</text>
</comment>
<comment type="function">
    <text evidence="1">Involved in the transposition of the insertion sequence IS5.</text>
</comment>
<feature type="compositionally biased region" description="Acidic residues" evidence="6">
    <location>
        <begin position="169"/>
        <end position="180"/>
    </location>
</feature>
<evidence type="ECO:0000256" key="6">
    <source>
        <dbReference type="SAM" id="MobiDB-lite"/>
    </source>
</evidence>
<proteinExistence type="inferred from homology"/>
<dbReference type="Proteomes" id="UP000319255">
    <property type="component" value="Unassembled WGS sequence"/>
</dbReference>
<dbReference type="PANTHER" id="PTHR35604">
    <property type="entry name" value="TRANSPOSASE INSH FOR INSERTION SEQUENCE ELEMENT IS5A-RELATED"/>
    <property type="match status" value="1"/>
</dbReference>
<organism evidence="9 10">
    <name type="scientific">Amaricoccus solimangrovi</name>
    <dbReference type="NCBI Taxonomy" id="2589815"/>
    <lineage>
        <taxon>Bacteria</taxon>
        <taxon>Pseudomonadati</taxon>
        <taxon>Pseudomonadota</taxon>
        <taxon>Alphaproteobacteria</taxon>
        <taxon>Rhodobacterales</taxon>
        <taxon>Paracoccaceae</taxon>
        <taxon>Amaricoccus</taxon>
    </lineage>
</organism>
<dbReference type="OrthoDB" id="9774608at2"/>
<feature type="region of interest" description="Disordered" evidence="6">
    <location>
        <begin position="161"/>
        <end position="206"/>
    </location>
</feature>
<keyword evidence="10" id="KW-1185">Reference proteome</keyword>
<dbReference type="RefSeq" id="WP_140456289.1">
    <property type="nucleotide sequence ID" value="NZ_VFRP01000049.1"/>
</dbReference>
<dbReference type="PANTHER" id="PTHR35604:SF2">
    <property type="entry name" value="TRANSPOSASE INSH FOR INSERTION SEQUENCE ELEMENT IS5A-RELATED"/>
    <property type="match status" value="1"/>
</dbReference>
<protein>
    <submittedName>
        <fullName evidence="9">IS5 family transposase</fullName>
    </submittedName>
</protein>
<gene>
    <name evidence="9" type="ORF">FJM51_22125</name>
</gene>
<evidence type="ECO:0000256" key="3">
    <source>
        <dbReference type="ARBA" id="ARBA00022578"/>
    </source>
</evidence>
<evidence type="ECO:0000313" key="10">
    <source>
        <dbReference type="Proteomes" id="UP000319255"/>
    </source>
</evidence>
<dbReference type="InterPro" id="IPR002559">
    <property type="entry name" value="Transposase_11"/>
</dbReference>
<evidence type="ECO:0000259" key="8">
    <source>
        <dbReference type="Pfam" id="PF05598"/>
    </source>
</evidence>
<evidence type="ECO:0000259" key="7">
    <source>
        <dbReference type="Pfam" id="PF01609"/>
    </source>
</evidence>
<feature type="domain" description="Transposase InsH N-terminal" evidence="8">
    <location>
        <begin position="16"/>
        <end position="114"/>
    </location>
</feature>
<accession>A0A501WDD1</accession>
<dbReference type="InterPro" id="IPR047959">
    <property type="entry name" value="Transpos_IS5"/>
</dbReference>